<sequence>MDYTVNRTIEFINSAKCFSRSKGSSSIIVINEEESDIQLYFNRRMLKNFKLPNNIKINSNNDDIEINNLGKIGSGEACTITLINRRTNDDAQITLKVGTGYVSEKK</sequence>
<evidence type="ECO:0008006" key="2">
    <source>
        <dbReference type="Google" id="ProtNLM"/>
    </source>
</evidence>
<proteinExistence type="predicted"/>
<organism evidence="1">
    <name type="scientific">bioreactor metagenome</name>
    <dbReference type="NCBI Taxonomy" id="1076179"/>
    <lineage>
        <taxon>unclassified sequences</taxon>
        <taxon>metagenomes</taxon>
        <taxon>ecological metagenomes</taxon>
    </lineage>
</organism>
<evidence type="ECO:0000313" key="1">
    <source>
        <dbReference type="EMBL" id="MPM99583.1"/>
    </source>
</evidence>
<protein>
    <recommendedName>
        <fullName evidence="2">General secretion pathway GspH domain-containing protein</fullName>
    </recommendedName>
</protein>
<reference evidence="1" key="1">
    <citation type="submission" date="2019-08" db="EMBL/GenBank/DDBJ databases">
        <authorList>
            <person name="Kucharzyk K."/>
            <person name="Murdoch R.W."/>
            <person name="Higgins S."/>
            <person name="Loffler F."/>
        </authorList>
    </citation>
    <scope>NUCLEOTIDE SEQUENCE</scope>
</reference>
<gene>
    <name evidence="1" type="ORF">SDC9_146775</name>
</gene>
<accession>A0A645EFP8</accession>
<dbReference type="EMBL" id="VSSQ01045671">
    <property type="protein sequence ID" value="MPM99583.1"/>
    <property type="molecule type" value="Genomic_DNA"/>
</dbReference>
<dbReference type="AlphaFoldDB" id="A0A645EFP8"/>
<comment type="caution">
    <text evidence="1">The sequence shown here is derived from an EMBL/GenBank/DDBJ whole genome shotgun (WGS) entry which is preliminary data.</text>
</comment>
<name>A0A645EFP8_9ZZZZ</name>